<dbReference type="AlphaFoldDB" id="G4Q9X2"/>
<dbReference type="KEGG" id="tas:TASI_1137"/>
<dbReference type="RefSeq" id="WP_014111785.1">
    <property type="nucleotide sequence ID" value="NC_016043.1"/>
</dbReference>
<keyword evidence="2" id="KW-0472">Membrane</keyword>
<evidence type="ECO:0000313" key="4">
    <source>
        <dbReference type="Proteomes" id="UP000009284"/>
    </source>
</evidence>
<keyword evidence="2" id="KW-0812">Transmembrane</keyword>
<name>G4Q9X2_TAYAM</name>
<evidence type="ECO:0000256" key="1">
    <source>
        <dbReference type="SAM" id="MobiDB-lite"/>
    </source>
</evidence>
<evidence type="ECO:0000313" key="3">
    <source>
        <dbReference type="EMBL" id="AEP36891.1"/>
    </source>
</evidence>
<keyword evidence="2" id="KW-1133">Transmembrane helix</keyword>
<dbReference type="EMBL" id="CP003059">
    <property type="protein sequence ID" value="AEP36891.1"/>
    <property type="molecule type" value="Genomic_DNA"/>
</dbReference>
<dbReference type="HOGENOM" id="CLU_1517201_0_0_4"/>
<feature type="compositionally biased region" description="Polar residues" evidence="1">
    <location>
        <begin position="58"/>
        <end position="120"/>
    </location>
</feature>
<sequence length="177" mass="19196">MKKNISWIYLLISAVIIVFIATVLIRVLTAPNTGPKIKKEEPSIPVVKATPKSEIKSDISNMLNLPNTTDNPTATGSITAQTHDTPDTPETQQVDTSSEASFDNLQSDTAAEQMGNPSEEVNSEDYIGEPTNTVFPEPLDEADSTSNDESPRNSFPEPINEDPTQPQPSGEFPTPIN</sequence>
<organism evidence="3 4">
    <name type="scientific">Taylorella asinigenitalis (strain MCE3)</name>
    <dbReference type="NCBI Taxonomy" id="1008459"/>
    <lineage>
        <taxon>Bacteria</taxon>
        <taxon>Pseudomonadati</taxon>
        <taxon>Pseudomonadota</taxon>
        <taxon>Betaproteobacteria</taxon>
        <taxon>Burkholderiales</taxon>
        <taxon>Alcaligenaceae</taxon>
        <taxon>Taylorella</taxon>
    </lineage>
</organism>
<dbReference type="Proteomes" id="UP000009284">
    <property type="component" value="Chromosome"/>
</dbReference>
<feature type="region of interest" description="Disordered" evidence="1">
    <location>
        <begin position="57"/>
        <end position="177"/>
    </location>
</feature>
<proteinExistence type="predicted"/>
<evidence type="ECO:0000256" key="2">
    <source>
        <dbReference type="SAM" id="Phobius"/>
    </source>
</evidence>
<accession>G4Q9X2</accession>
<feature type="transmembrane region" description="Helical" evidence="2">
    <location>
        <begin position="6"/>
        <end position="29"/>
    </location>
</feature>
<reference evidence="3 4" key="2">
    <citation type="journal article" date="2012" name="PLoS ONE">
        <title>Genomic characterization of the taylorella genus.</title>
        <authorList>
            <person name="Hebert L."/>
            <person name="Moumen B."/>
            <person name="Pons N."/>
            <person name="Duquesne F."/>
            <person name="Breuil M.F."/>
            <person name="Goux D."/>
            <person name="Batto J.M."/>
            <person name="Laugier C."/>
            <person name="Renault P."/>
            <person name="Petry S."/>
        </authorList>
    </citation>
    <scope>NUCLEOTIDE SEQUENCE [LARGE SCALE GENOMIC DNA]</scope>
    <source>
        <strain evidence="3 4">MCE3</strain>
    </source>
</reference>
<dbReference type="OrthoDB" id="10017205at2"/>
<keyword evidence="4" id="KW-1185">Reference proteome</keyword>
<gene>
    <name evidence="3" type="ordered locus">TASI_1137</name>
</gene>
<reference key="1">
    <citation type="submission" date="2011-09" db="EMBL/GenBank/DDBJ databases">
        <title>Genomic characterization of the Taylorella genus.</title>
        <authorList>
            <person name="Hebert L."/>
            <person name="Moumen B."/>
            <person name="Pons N."/>
            <person name="Duquesne F."/>
            <person name="Breuil M.-F."/>
            <person name="Goux D."/>
            <person name="Batto J.-M."/>
            <person name="Renault P."/>
            <person name="Laugier C."/>
            <person name="Petry S."/>
        </authorList>
    </citation>
    <scope>NUCLEOTIDE SEQUENCE</scope>
    <source>
        <strain>MCE3</strain>
    </source>
</reference>
<dbReference type="STRING" id="1008459.TASI_1137"/>
<protein>
    <submittedName>
        <fullName evidence="3">Uncharacterized protein</fullName>
    </submittedName>
</protein>